<dbReference type="NCBIfam" id="TIGR02243">
    <property type="entry name" value="putative baseplate assembly protein"/>
    <property type="match status" value="1"/>
</dbReference>
<name>A0A0K8QN75_9GAMM</name>
<proteinExistence type="predicted"/>
<protein>
    <submittedName>
        <fullName evidence="3">Uncharacterized protein</fullName>
    </submittedName>
</protein>
<evidence type="ECO:0000313" key="2">
    <source>
        <dbReference type="EMBL" id="GAN43562.1"/>
    </source>
</evidence>
<evidence type="ECO:0000313" key="3">
    <source>
        <dbReference type="EMBL" id="GAP66334.1"/>
    </source>
</evidence>
<dbReference type="Proteomes" id="UP000253740">
    <property type="component" value="Unassembled WGS sequence"/>
</dbReference>
<dbReference type="InterPro" id="IPR011749">
    <property type="entry name" value="CHP02243"/>
</dbReference>
<sequence length="1050" mass="110390">MSCCAACGKHGCACGCGARVGTPLPLHNRPGLSSLSYRVGTYADFRATMQADLGDAALPAPAGLRTREGDDPAMALIDAWAVGADVLTFYQERIANENYLRTATERRSVLELARLVDYRLRPGVAASVYLAYTVEKDAPPVTIPAGARAQSIPAPGEQMQTFETSEPLDARYEWNTLKPRLTRPPNITLDNIDTLDALWVADATAGLKANDRLLFLFGDLATGTPAIRRVQSVEAQPSANRSKVMLQPLDALSAAVAAAAKAAIDRLDAAAYTGDAASKAHALRSELADYRKAALRGLSNRWYVAHMREGPLAAAHLPAALQPVALGFWQSIADALGATSPPPAAGGGSFVALLQALTAPPALQPANRLRLARNVATALGPASDARPQLLLDFEFRLADSFYRAWASVPRGQPSPALSGVYALRLAAPLFGYNAPRIMGLALNTDNATKGAVPYVSKPDGDWDSAEQDDRVQLDNAYDGVQPGSYLVIESPAEYAPVVAQAQSVQVHPRSDYGISGKTTDIVLADTSGGETPVWSAPGMSTLRATQVYAQSEFLPLAEETIAADVGHAAEDAAAAKRVTLDGVVDGLKAGRWVIVEGQRTDVPGTGAVTAAELVMVEAVEQGADPQLPGDTVHSTLVFADQGLAYAYRRDSVSIHANVVRATHGETRNEVLGSGSAATPMQTFVLKQPPLTYVSAPTVDGVQSTLFVRVNGIEWREVRNLAFAGPADRSFVTATGDDGKTTVTFGDGVHGARLPTGIENVRATYRNGIGAPGNVRARQISLLATRPLGVKEVINPLRASGGADAETRDQARRNVPLAVLALDRLVSVPDYADFARSFGGVGKAAATKLGDRVVVTIAGAGDAPVDPNSDLYRNLLQALQRYGDPSLAASLVVRELLALTFSAKVGLAPDYAWESVEPRVRAALLDAFGFENRALAQNVYLSELVACIQAVRGVAWIDVDAFGSLDEATLVAGFGDRGNGEPPADGDGGSMLPKTAFATASTAPAAASAPPPRVQALPARYAADGRTLLPAQLACLLPNVPDTLLLQEAKP</sequence>
<accession>A0A0K8QN75</accession>
<reference evidence="3" key="2">
    <citation type="submission" date="2015-08" db="EMBL/GenBank/DDBJ databases">
        <title>Complete DNA Sequence of Pseudomonas syringae pv. actinidiae, the Causal Agent of Kiwifruit Canker Disease.</title>
        <authorList>
            <person name="Rikkerink E.H.A."/>
            <person name="Fineran P.C."/>
        </authorList>
    </citation>
    <scope>NUCLEOTIDE SEQUENCE</scope>
    <source>
        <strain evidence="3">SkMP5</strain>
    </source>
</reference>
<keyword evidence="4" id="KW-1185">Reference proteome</keyword>
<dbReference type="STRING" id="1475481.GCA_000953855_01672"/>
<evidence type="ECO:0000313" key="4">
    <source>
        <dbReference type="Proteomes" id="UP000253740"/>
    </source>
</evidence>
<dbReference type="HOGENOM" id="CLU_003211_0_0_6"/>
<reference evidence="2" key="1">
    <citation type="submission" date="2015-03" db="EMBL/GenBank/DDBJ databases">
        <title>Draft genome sequence of Mizugakiibacter sediminis skMP5.</title>
        <authorList>
            <person name="Watanabe T."/>
            <person name="Kojima H."/>
            <person name="Fukui M."/>
        </authorList>
    </citation>
    <scope>NUCLEOTIDE SEQUENCE</scope>
    <source>
        <strain evidence="2">SkMP5</strain>
    </source>
</reference>
<dbReference type="EMBL" id="DF970199">
    <property type="protein sequence ID" value="GAP66334.1"/>
    <property type="molecule type" value="Genomic_DNA"/>
</dbReference>
<evidence type="ECO:0000256" key="1">
    <source>
        <dbReference type="SAM" id="MobiDB-lite"/>
    </source>
</evidence>
<dbReference type="EMBL" id="DF952378">
    <property type="protein sequence ID" value="GAN43562.1"/>
    <property type="molecule type" value="Genomic_DNA"/>
</dbReference>
<feature type="region of interest" description="Disordered" evidence="1">
    <location>
        <begin position="973"/>
        <end position="992"/>
    </location>
</feature>
<dbReference type="RefSeq" id="WP_062536910.1">
    <property type="nucleotide sequence ID" value="NZ_DF970199.1"/>
</dbReference>
<organism evidence="3">
    <name type="scientific">Mizugakiibacter sediminis</name>
    <dbReference type="NCBI Taxonomy" id="1475481"/>
    <lineage>
        <taxon>Bacteria</taxon>
        <taxon>Pseudomonadati</taxon>
        <taxon>Pseudomonadota</taxon>
        <taxon>Gammaproteobacteria</taxon>
        <taxon>Lysobacterales</taxon>
        <taxon>Rhodanobacteraceae</taxon>
        <taxon>Mizugakiibacter</taxon>
    </lineage>
</organism>
<dbReference type="OrthoDB" id="266253at2"/>
<dbReference type="AlphaFoldDB" id="A0A0K8QN75"/>
<gene>
    <name evidence="2" type="ORF">MBSD_0066</name>
    <name evidence="3" type="ORF">MBSD_n1641</name>
</gene>